<evidence type="ECO:0000256" key="4">
    <source>
        <dbReference type="RuleBase" id="RU000363"/>
    </source>
</evidence>
<dbReference type="GO" id="GO:0016616">
    <property type="term" value="F:oxidoreductase activity, acting on the CH-OH group of donors, NAD or NADP as acceptor"/>
    <property type="evidence" value="ECO:0007669"/>
    <property type="project" value="InterPro"/>
</dbReference>
<dbReference type="Pfam" id="PF00106">
    <property type="entry name" value="adh_short"/>
    <property type="match status" value="1"/>
</dbReference>
<dbReference type="Gene3D" id="3.40.50.720">
    <property type="entry name" value="NAD(P)-binding Rossmann-like Domain"/>
    <property type="match status" value="1"/>
</dbReference>
<dbReference type="PRINTS" id="PR00081">
    <property type="entry name" value="GDHRDH"/>
</dbReference>
<organism evidence="5 6">
    <name type="scientific">Thioflexithrix psekupsensis</name>
    <dbReference type="NCBI Taxonomy" id="1570016"/>
    <lineage>
        <taxon>Bacteria</taxon>
        <taxon>Pseudomonadati</taxon>
        <taxon>Pseudomonadota</taxon>
        <taxon>Gammaproteobacteria</taxon>
        <taxon>Thiotrichales</taxon>
        <taxon>Thioflexithrix</taxon>
    </lineage>
</organism>
<evidence type="ECO:0000256" key="1">
    <source>
        <dbReference type="ARBA" id="ARBA00006484"/>
    </source>
</evidence>
<keyword evidence="6" id="KW-1185">Reference proteome</keyword>
<dbReference type="PANTHER" id="PTHR43490:SF99">
    <property type="entry name" value="SHORT-CHAIN DEHYDROGENASE_REDUCTASE"/>
    <property type="match status" value="1"/>
</dbReference>
<dbReference type="InterPro" id="IPR045313">
    <property type="entry name" value="CBR1-like"/>
</dbReference>
<dbReference type="PANTHER" id="PTHR43490">
    <property type="entry name" value="(+)-NEOMENTHOL DEHYDROGENASE"/>
    <property type="match status" value="1"/>
</dbReference>
<dbReference type="RefSeq" id="WP_086487490.1">
    <property type="nucleotide sequence ID" value="NZ_MSLT01000007.1"/>
</dbReference>
<sequence length="235" mass="25389">MTAKIAIVTGGNRGLGLETARQLAQQGLQVVLTSRDPAKAEAALAHLGAQSANITPYPLDVTQESSIQALSHFVLERFGRVDVLVNNAGIFPDSKSEWTAFKTPLDILRLAMETNTYAPFRLCQVFIPIMQENGYGRVVNVSSGMGQLSEMNGGVPGYRLSKTALNAVTRLFADEVKGSNVLINSVCPGWVRTDMGGPEADREVEQGADTIVWLATLPDNGPSGGFFRDRHEIAW</sequence>
<dbReference type="AlphaFoldDB" id="A0A251XAQ1"/>
<comment type="similarity">
    <text evidence="1 4">Belongs to the short-chain dehydrogenases/reductases (SDR) family.</text>
</comment>
<accession>A0A251XAQ1</accession>
<evidence type="ECO:0000313" key="5">
    <source>
        <dbReference type="EMBL" id="OUD15051.1"/>
    </source>
</evidence>
<dbReference type="CDD" id="cd05324">
    <property type="entry name" value="carb_red_PTCR-like_SDR_c"/>
    <property type="match status" value="1"/>
</dbReference>
<reference evidence="5 6" key="1">
    <citation type="submission" date="2016-12" db="EMBL/GenBank/DDBJ databases">
        <title>Thioflexothrix psekupsii D3 genome sequencing and assembly.</title>
        <authorList>
            <person name="Fomenkov A."/>
            <person name="Vincze T."/>
            <person name="Grabovich M."/>
            <person name="Anton B.P."/>
            <person name="Dubinina G."/>
            <person name="Orlova M."/>
            <person name="Belousova E."/>
            <person name="Roberts R.J."/>
        </authorList>
    </citation>
    <scope>NUCLEOTIDE SEQUENCE [LARGE SCALE GENOMIC DNA]</scope>
    <source>
        <strain evidence="5">D3</strain>
    </source>
</reference>
<evidence type="ECO:0000313" key="6">
    <source>
        <dbReference type="Proteomes" id="UP000194798"/>
    </source>
</evidence>
<dbReference type="SUPFAM" id="SSF51735">
    <property type="entry name" value="NAD(P)-binding Rossmann-fold domains"/>
    <property type="match status" value="1"/>
</dbReference>
<keyword evidence="3" id="KW-0560">Oxidoreductase</keyword>
<dbReference type="PRINTS" id="PR00080">
    <property type="entry name" value="SDRFAMILY"/>
</dbReference>
<dbReference type="InterPro" id="IPR002347">
    <property type="entry name" value="SDR_fam"/>
</dbReference>
<dbReference type="GO" id="GO:0016020">
    <property type="term" value="C:membrane"/>
    <property type="evidence" value="ECO:0007669"/>
    <property type="project" value="TreeGrafter"/>
</dbReference>
<dbReference type="Proteomes" id="UP000194798">
    <property type="component" value="Unassembled WGS sequence"/>
</dbReference>
<dbReference type="OrthoDB" id="5786478at2"/>
<evidence type="ECO:0000256" key="3">
    <source>
        <dbReference type="ARBA" id="ARBA00023002"/>
    </source>
</evidence>
<keyword evidence="2" id="KW-0521">NADP</keyword>
<name>A0A251XAQ1_9GAMM</name>
<protein>
    <submittedName>
        <fullName evidence="5">Short-chain dehydrogenase</fullName>
    </submittedName>
</protein>
<gene>
    <name evidence="5" type="ORF">TPSD3_04980</name>
</gene>
<dbReference type="EMBL" id="MSLT01000007">
    <property type="protein sequence ID" value="OUD15051.1"/>
    <property type="molecule type" value="Genomic_DNA"/>
</dbReference>
<comment type="caution">
    <text evidence="5">The sequence shown here is derived from an EMBL/GenBank/DDBJ whole genome shotgun (WGS) entry which is preliminary data.</text>
</comment>
<dbReference type="InterPro" id="IPR036291">
    <property type="entry name" value="NAD(P)-bd_dom_sf"/>
</dbReference>
<evidence type="ECO:0000256" key="2">
    <source>
        <dbReference type="ARBA" id="ARBA00022857"/>
    </source>
</evidence>
<proteinExistence type="inferred from homology"/>